<evidence type="ECO:0000256" key="14">
    <source>
        <dbReference type="SAM" id="Phobius"/>
    </source>
</evidence>
<comment type="similarity">
    <text evidence="11">Belongs to the acyltransferase CrtO family.</text>
</comment>
<evidence type="ECO:0000256" key="13">
    <source>
        <dbReference type="ARBA" id="ARBA00025324"/>
    </source>
</evidence>
<dbReference type="Proteomes" id="UP001174037">
    <property type="component" value="Unassembled WGS sequence"/>
</dbReference>
<comment type="function">
    <text evidence="13">Catalyzes the acylation of glycosyl-4,4'-diaponeurosporenoate, i.e. the esterification of glucose at the C6'' position with the carboxyl group of the C(15) fatty acid 12-methyltetradecanoic acid, to yield staphyloxanthin. This is the last step in the biosynthesis of this orange pigment, present in most staphylococci strains.</text>
</comment>
<protein>
    <recommendedName>
        <fullName evidence="12">Glycosyl-4,4'-diaponeurosporenoate acyltransferase</fullName>
    </recommendedName>
</protein>
<evidence type="ECO:0000256" key="2">
    <source>
        <dbReference type="ARBA" id="ARBA00022475"/>
    </source>
</evidence>
<evidence type="ECO:0000256" key="3">
    <source>
        <dbReference type="ARBA" id="ARBA00022679"/>
    </source>
</evidence>
<dbReference type="EMBL" id="JARGCK010000001">
    <property type="protein sequence ID" value="MDK9864449.1"/>
    <property type="molecule type" value="Genomic_DNA"/>
</dbReference>
<dbReference type="GeneID" id="69847221"/>
<evidence type="ECO:0000256" key="8">
    <source>
        <dbReference type="ARBA" id="ARBA00023136"/>
    </source>
</evidence>
<evidence type="ECO:0000256" key="10">
    <source>
        <dbReference type="ARBA" id="ARBA00023588"/>
    </source>
</evidence>
<organism evidence="15 16">
    <name type="scientific">Staphylococcus equorum</name>
    <dbReference type="NCBI Taxonomy" id="246432"/>
    <lineage>
        <taxon>Bacteria</taxon>
        <taxon>Bacillati</taxon>
        <taxon>Bacillota</taxon>
        <taxon>Bacilli</taxon>
        <taxon>Bacillales</taxon>
        <taxon>Staphylococcaceae</taxon>
        <taxon>Staphylococcus</taxon>
    </lineage>
</organism>
<keyword evidence="2" id="KW-1003">Cell membrane</keyword>
<evidence type="ECO:0000256" key="6">
    <source>
        <dbReference type="ARBA" id="ARBA00022746"/>
    </source>
</evidence>
<comment type="caution">
    <text evidence="15">The sequence shown here is derived from an EMBL/GenBank/DDBJ whole genome shotgun (WGS) entry which is preliminary data.</text>
</comment>
<comment type="pathway">
    <text evidence="10">Carotenoid biosynthesis; staphyloxanthin biosynthesis; staphyloxanthin from farnesyl diphosphate: step 5/5.</text>
</comment>
<accession>A0AAW7AGW8</accession>
<evidence type="ECO:0000256" key="12">
    <source>
        <dbReference type="ARBA" id="ARBA00023667"/>
    </source>
</evidence>
<evidence type="ECO:0000256" key="4">
    <source>
        <dbReference type="ARBA" id="ARBA00022692"/>
    </source>
</evidence>
<dbReference type="InterPro" id="IPR044021">
    <property type="entry name" value="CrtO"/>
</dbReference>
<gene>
    <name evidence="15" type="ORF">P1A27_00495</name>
</gene>
<comment type="subcellular location">
    <subcellularLocation>
        <location evidence="1">Cell membrane</location>
        <topology evidence="1">Single-pass membrane protein</topology>
    </subcellularLocation>
</comment>
<dbReference type="GO" id="GO:0016746">
    <property type="term" value="F:acyltransferase activity"/>
    <property type="evidence" value="ECO:0007669"/>
    <property type="project" value="UniProtKB-KW"/>
</dbReference>
<dbReference type="AlphaFoldDB" id="A0AAW7AGW8"/>
<evidence type="ECO:0000256" key="7">
    <source>
        <dbReference type="ARBA" id="ARBA00022989"/>
    </source>
</evidence>
<evidence type="ECO:0000256" key="9">
    <source>
        <dbReference type="ARBA" id="ARBA00023315"/>
    </source>
</evidence>
<sequence length="158" mass="18895">MKKLIIGNVLYWFMIQMIISTLGTFVTNAFLERHLKYFRIWPIEQNGALWQKYFKVKRWKRYLPDGQRINPNIYSKSKFDKSITSEALHQFIIETRRAELVHILSIVPVVIFLRATKMIKVINVIYVLLANVPCMIAQRYNRPKLERYYLAKVNRKGD</sequence>
<evidence type="ECO:0000313" key="16">
    <source>
        <dbReference type="Proteomes" id="UP001174037"/>
    </source>
</evidence>
<dbReference type="GO" id="GO:0005886">
    <property type="term" value="C:plasma membrane"/>
    <property type="evidence" value="ECO:0007669"/>
    <property type="project" value="UniProtKB-SubCell"/>
</dbReference>
<evidence type="ECO:0000313" key="15">
    <source>
        <dbReference type="EMBL" id="MDK9864449.1"/>
    </source>
</evidence>
<keyword evidence="3" id="KW-0808">Transferase</keyword>
<dbReference type="GO" id="GO:0016117">
    <property type="term" value="P:carotenoid biosynthetic process"/>
    <property type="evidence" value="ECO:0007669"/>
    <property type="project" value="UniProtKB-KW"/>
</dbReference>
<name>A0AAW7AGW8_9STAP</name>
<keyword evidence="9 15" id="KW-0012">Acyltransferase</keyword>
<feature type="transmembrane region" description="Helical" evidence="14">
    <location>
        <begin position="121"/>
        <end position="140"/>
    </location>
</feature>
<evidence type="ECO:0000256" key="5">
    <source>
        <dbReference type="ARBA" id="ARBA00022729"/>
    </source>
</evidence>
<evidence type="ECO:0000256" key="1">
    <source>
        <dbReference type="ARBA" id="ARBA00004162"/>
    </source>
</evidence>
<keyword evidence="7 14" id="KW-1133">Transmembrane helix</keyword>
<evidence type="ECO:0000256" key="11">
    <source>
        <dbReference type="ARBA" id="ARBA00023603"/>
    </source>
</evidence>
<feature type="transmembrane region" description="Helical" evidence="14">
    <location>
        <begin position="12"/>
        <end position="31"/>
    </location>
</feature>
<keyword evidence="8 14" id="KW-0472">Membrane</keyword>
<keyword evidence="5" id="KW-0732">Signal</keyword>
<keyword evidence="4 14" id="KW-0812">Transmembrane</keyword>
<proteinExistence type="inferred from homology"/>
<keyword evidence="6" id="KW-0125">Carotenoid biosynthesis</keyword>
<reference evidence="15" key="2">
    <citation type="submission" date="2023-03" db="EMBL/GenBank/DDBJ databases">
        <authorList>
            <person name="Vazquez L."/>
            <person name="Rodriguez J."/>
            <person name="Mayo B."/>
            <person name="Florez A.B."/>
        </authorList>
    </citation>
    <scope>NUCLEOTIDE SEQUENCE</scope>
    <source>
        <strain evidence="15">5A3I</strain>
    </source>
</reference>
<dbReference type="Pfam" id="PF18927">
    <property type="entry name" value="CrtO"/>
    <property type="match status" value="1"/>
</dbReference>
<reference evidence="15" key="1">
    <citation type="journal article" date="2023" name="Int. J. Mol. Sci.">
        <title>Antibiotic Resistance/Susceptibility Profiles of Staphylococcus equorum Strains from Cheese, and Genome Analysis for Antibiotic Resistance Genes.</title>
        <authorList>
            <person name="Vazquez L."/>
            <person name="Srednik M.E."/>
            <person name="Rodriguez J."/>
            <person name="Florez A.B."/>
            <person name="Mayo B."/>
        </authorList>
    </citation>
    <scope>NUCLEOTIDE SEQUENCE</scope>
    <source>
        <strain evidence="15">5A3I</strain>
    </source>
</reference>
<dbReference type="RefSeq" id="WP_002506339.1">
    <property type="nucleotide sequence ID" value="NZ_CP066013.1"/>
</dbReference>